<evidence type="ECO:0000313" key="3">
    <source>
        <dbReference type="Proteomes" id="UP000799539"/>
    </source>
</evidence>
<sequence length="145" mass="15937">MQDRVCSTLQRGENDTDTAIAVRASRQLRHKIMHSLDRHEGPSAVFLSTLSLRRCGLGWYKWRLIKGIGANYTFGVLARTGSMECYLGIVRGNWIWHVDADSTHHILDDGNTSPAVNINRANDGLQTNGQSSSADGTAVARVENG</sequence>
<name>A0A6A6F088_9PEZI</name>
<keyword evidence="3" id="KW-1185">Reference proteome</keyword>
<feature type="compositionally biased region" description="Polar residues" evidence="1">
    <location>
        <begin position="122"/>
        <end position="135"/>
    </location>
</feature>
<dbReference type="Proteomes" id="UP000799539">
    <property type="component" value="Unassembled WGS sequence"/>
</dbReference>
<reference evidence="2" key="1">
    <citation type="journal article" date="2020" name="Stud. Mycol.">
        <title>101 Dothideomycetes genomes: a test case for predicting lifestyles and emergence of pathogens.</title>
        <authorList>
            <person name="Haridas S."/>
            <person name="Albert R."/>
            <person name="Binder M."/>
            <person name="Bloem J."/>
            <person name="Labutti K."/>
            <person name="Salamov A."/>
            <person name="Andreopoulos B."/>
            <person name="Baker S."/>
            <person name="Barry K."/>
            <person name="Bills G."/>
            <person name="Bluhm B."/>
            <person name="Cannon C."/>
            <person name="Castanera R."/>
            <person name="Culley D."/>
            <person name="Daum C."/>
            <person name="Ezra D."/>
            <person name="Gonzalez J."/>
            <person name="Henrissat B."/>
            <person name="Kuo A."/>
            <person name="Liang C."/>
            <person name="Lipzen A."/>
            <person name="Lutzoni F."/>
            <person name="Magnuson J."/>
            <person name="Mondo S."/>
            <person name="Nolan M."/>
            <person name="Ohm R."/>
            <person name="Pangilinan J."/>
            <person name="Park H.-J."/>
            <person name="Ramirez L."/>
            <person name="Alfaro M."/>
            <person name="Sun H."/>
            <person name="Tritt A."/>
            <person name="Yoshinaga Y."/>
            <person name="Zwiers L.-H."/>
            <person name="Turgeon B."/>
            <person name="Goodwin S."/>
            <person name="Spatafora J."/>
            <person name="Crous P."/>
            <person name="Grigoriev I."/>
        </authorList>
    </citation>
    <scope>NUCLEOTIDE SEQUENCE</scope>
    <source>
        <strain evidence="2">SCOH1-5</strain>
    </source>
</reference>
<evidence type="ECO:0000256" key="1">
    <source>
        <dbReference type="SAM" id="MobiDB-lite"/>
    </source>
</evidence>
<protein>
    <submittedName>
        <fullName evidence="2">Uncharacterized protein</fullName>
    </submittedName>
</protein>
<dbReference type="EMBL" id="ML992711">
    <property type="protein sequence ID" value="KAF2206823.1"/>
    <property type="molecule type" value="Genomic_DNA"/>
</dbReference>
<evidence type="ECO:0000313" key="2">
    <source>
        <dbReference type="EMBL" id="KAF2206823.1"/>
    </source>
</evidence>
<proteinExistence type="predicted"/>
<feature type="region of interest" description="Disordered" evidence="1">
    <location>
        <begin position="122"/>
        <end position="145"/>
    </location>
</feature>
<organism evidence="2 3">
    <name type="scientific">Cercospora zeae-maydis SCOH1-5</name>
    <dbReference type="NCBI Taxonomy" id="717836"/>
    <lineage>
        <taxon>Eukaryota</taxon>
        <taxon>Fungi</taxon>
        <taxon>Dikarya</taxon>
        <taxon>Ascomycota</taxon>
        <taxon>Pezizomycotina</taxon>
        <taxon>Dothideomycetes</taxon>
        <taxon>Dothideomycetidae</taxon>
        <taxon>Mycosphaerellales</taxon>
        <taxon>Mycosphaerellaceae</taxon>
        <taxon>Cercospora</taxon>
    </lineage>
</organism>
<gene>
    <name evidence="2" type="ORF">CERZMDRAFT_102991</name>
</gene>
<dbReference type="AlphaFoldDB" id="A0A6A6F088"/>
<accession>A0A6A6F088</accession>